<evidence type="ECO:0000313" key="7">
    <source>
        <dbReference type="EMBL" id="RDV00141.1"/>
    </source>
</evidence>
<dbReference type="SUPFAM" id="SSF52540">
    <property type="entry name" value="P-loop containing nucleoside triphosphate hydrolases"/>
    <property type="match status" value="1"/>
</dbReference>
<dbReference type="InterPro" id="IPR019476">
    <property type="entry name" value="T4SS_TraD_DNA-bd"/>
</dbReference>
<evidence type="ECO:0000256" key="4">
    <source>
        <dbReference type="ARBA" id="ARBA00022989"/>
    </source>
</evidence>
<keyword evidence="3" id="KW-0812">Transmembrane</keyword>
<reference evidence="7 8" key="1">
    <citation type="submission" date="2018-08" db="EMBL/GenBank/DDBJ databases">
        <title>Paraburkholderia sp. DHOM06 isolated from forest soil.</title>
        <authorList>
            <person name="Gao Z.-H."/>
            <person name="Qiu L.-H."/>
        </authorList>
    </citation>
    <scope>NUCLEOTIDE SEQUENCE [LARGE SCALE GENOMIC DNA]</scope>
    <source>
        <strain evidence="7 8">DHOM06</strain>
    </source>
</reference>
<dbReference type="Gene3D" id="3.40.50.300">
    <property type="entry name" value="P-loop containing nucleotide triphosphate hydrolases"/>
    <property type="match status" value="2"/>
</dbReference>
<dbReference type="Pfam" id="PF10412">
    <property type="entry name" value="TrwB_AAD_bind"/>
    <property type="match status" value="1"/>
</dbReference>
<dbReference type="OrthoDB" id="9803543at2"/>
<evidence type="ECO:0000259" key="6">
    <source>
        <dbReference type="Pfam" id="PF10412"/>
    </source>
</evidence>
<evidence type="ECO:0000313" key="8">
    <source>
        <dbReference type="Proteomes" id="UP000256838"/>
    </source>
</evidence>
<sequence>MPAPTGGLAEHAGYWAKLAAHQLAPSICAGSSARYVRWWDGLETATRVGIELRLGLSAIAALAPFGLFAKPYLKARDQFLFVRGAKRHEGKEATRRLRALSRRVAARQPEPNLAPKVPWPSSLWARHTLMVGGVGSGKSTALRPLVRDIVKANEQLFLFDPKGEFTAAFKRPVVIAPWDGRSHAWDIARDLRNVADMRRFASSTIKDSKDPMWANAARQLLVGLLVHLRRTRGTAWGWRELSDLVSLPQPAMLSIMSACHREAIRAVEEASVTTKGVLINLSAFCSPIHDLAEAWGDTPPKRRVSVVAWARGAEPRQLILQGHAGYGELTRCYVEGMTEVFATLINSVEFDDNLSRKIWFVADEFPQAGKLPVRSLFEVGRSRGVRCVVVCQDFAQLVGVYDENFVQALLSMCGTMIVGQVMPGETAERLCKVFGSREVERPNVSETQSAQPGSSTLSYSREEIALYNPSELASRLGLTADGRGVRMIVFVGGETHEIVWPICALPIVRPSHVPADWTIDHADQELQSALREASGQEDRGAAAYINEMRERWWRERLRWSPPMLREAFIRSRRKVLWAASRAATVRCRMPR</sequence>
<dbReference type="EMBL" id="QRGA01000003">
    <property type="protein sequence ID" value="RDV00141.1"/>
    <property type="molecule type" value="Genomic_DNA"/>
</dbReference>
<keyword evidence="4" id="KW-1133">Transmembrane helix</keyword>
<dbReference type="Proteomes" id="UP000256838">
    <property type="component" value="Unassembled WGS sequence"/>
</dbReference>
<feature type="domain" description="Type IV secretion system coupling protein TraD DNA-binding" evidence="6">
    <location>
        <begin position="115"/>
        <end position="457"/>
    </location>
</feature>
<dbReference type="InterPro" id="IPR027417">
    <property type="entry name" value="P-loop_NTPase"/>
</dbReference>
<dbReference type="InterPro" id="IPR051539">
    <property type="entry name" value="T4SS-coupling_protein"/>
</dbReference>
<evidence type="ECO:0000256" key="5">
    <source>
        <dbReference type="ARBA" id="ARBA00023136"/>
    </source>
</evidence>
<dbReference type="CDD" id="cd01127">
    <property type="entry name" value="TrwB_TraG_TraD_VirD4"/>
    <property type="match status" value="1"/>
</dbReference>
<comment type="subcellular location">
    <subcellularLocation>
        <location evidence="1">Cell membrane</location>
        <topology evidence="1">Multi-pass membrane protein</topology>
    </subcellularLocation>
</comment>
<evidence type="ECO:0000256" key="3">
    <source>
        <dbReference type="ARBA" id="ARBA00022692"/>
    </source>
</evidence>
<dbReference type="PANTHER" id="PTHR37937">
    <property type="entry name" value="CONJUGATIVE TRANSFER: DNA TRANSPORT"/>
    <property type="match status" value="1"/>
</dbReference>
<keyword evidence="2" id="KW-1003">Cell membrane</keyword>
<organism evidence="7 8">
    <name type="scientific">Trinickia dinghuensis</name>
    <dbReference type="NCBI Taxonomy" id="2291023"/>
    <lineage>
        <taxon>Bacteria</taxon>
        <taxon>Pseudomonadati</taxon>
        <taxon>Pseudomonadota</taxon>
        <taxon>Betaproteobacteria</taxon>
        <taxon>Burkholderiales</taxon>
        <taxon>Burkholderiaceae</taxon>
        <taxon>Trinickia</taxon>
    </lineage>
</organism>
<name>A0A3D8K4L4_9BURK</name>
<dbReference type="PANTHER" id="PTHR37937:SF1">
    <property type="entry name" value="CONJUGATIVE TRANSFER: DNA TRANSPORT"/>
    <property type="match status" value="1"/>
</dbReference>
<comment type="caution">
    <text evidence="7">The sequence shown here is derived from an EMBL/GenBank/DDBJ whole genome shotgun (WGS) entry which is preliminary data.</text>
</comment>
<dbReference type="GO" id="GO:0005886">
    <property type="term" value="C:plasma membrane"/>
    <property type="evidence" value="ECO:0007669"/>
    <property type="project" value="UniProtKB-SubCell"/>
</dbReference>
<protein>
    <submittedName>
        <fullName evidence="7">DUF87 domain-containing protein</fullName>
    </submittedName>
</protein>
<accession>A0A3D8K4L4</accession>
<keyword evidence="5" id="KW-0472">Membrane</keyword>
<proteinExistence type="predicted"/>
<evidence type="ECO:0000256" key="1">
    <source>
        <dbReference type="ARBA" id="ARBA00004651"/>
    </source>
</evidence>
<gene>
    <name evidence="7" type="ORF">DWV00_04820</name>
</gene>
<evidence type="ECO:0000256" key="2">
    <source>
        <dbReference type="ARBA" id="ARBA00022475"/>
    </source>
</evidence>
<keyword evidence="8" id="KW-1185">Reference proteome</keyword>
<dbReference type="AlphaFoldDB" id="A0A3D8K4L4"/>